<feature type="domain" description="Protein FecR C-terminal" evidence="5">
    <location>
        <begin position="194"/>
        <end position="258"/>
    </location>
</feature>
<protein>
    <submittedName>
        <fullName evidence="6">Type II secretion system protein D</fullName>
    </submittedName>
</protein>
<dbReference type="Proteomes" id="UP000198651">
    <property type="component" value="Chromosome I"/>
</dbReference>
<dbReference type="InterPro" id="IPR050810">
    <property type="entry name" value="Bact_Secretion_Sys_Channel"/>
</dbReference>
<name>A0A0S4M0F6_9BURK</name>
<dbReference type="STRING" id="1561003.Ark11_0440"/>
<dbReference type="InterPro" id="IPR004846">
    <property type="entry name" value="T2SS/T3SS_dom"/>
</dbReference>
<feature type="signal peptide" evidence="3">
    <location>
        <begin position="1"/>
        <end position="20"/>
    </location>
</feature>
<feature type="domain" description="Type II/III secretion system secretin-like" evidence="4">
    <location>
        <begin position="400"/>
        <end position="561"/>
    </location>
</feature>
<gene>
    <name evidence="6" type="primary">gspD</name>
    <name evidence="6" type="ORF">Ark11_0440</name>
</gene>
<sequence length="769" mass="86765">MKKSAARNFLPLLLPLLTYGCVTNSANNNHLHEENTISLSRNQDNNILVLKKLIDKNPDNNELREIYWDKIDRFAKRSTQETFQLIKTKQYDKAKIKIEEIKKIYPAYPQLSNIVQFLKLSKDNDQTRSYGIKLFNSQQYEQAYEIFYQLLYNSPDDDQTRMWLEKTQSILFDRGNKEVNLAKKLEKKISVDYQSIPLKTILKTLSDITNINFFFDQDARLNDNVTVISKDNSIKDTLSIICLSHNLRMKILNENSIIFFPDLPNKIRKYETLAVRVFHITKGNITKIAENIRTILHVRDISIDDKTGYLIVRATPDTIGAVEHLISIEDQETPEVELDLEVLEVAHSDAHALGIEWPSNLSFSVISTGTTAATTLDKLLDLGKGDILVNGLTGSIAAKESFSHSSLLADPRIRVRDNEKAEIQIGEKLPLKNSTTTSTGIVSDSISYVDVGLKLNVQPKISFDQKVTINLKLEVSSMISKQDLGNGLIGYDIGTRNVSTTLQLMNNETQILGGLLRNSNSRDNSGLPGISKIPLLGYLFGKKSYNTEQNEIILAITPHIIHPVRTMDKRDQNFFSGTEEHVQLKSPKYNISPLSSTQTPSREDTKSRSLPPAKNEHNSLTMTSYDHTDPVHTNNDFILSPYNHTSPLNKTCSVDYHISDSSKIVLKRTINNSNIWDLMLVNIANNTKGLLINIKLDRKKSNFVKLLPGSLAILKEPTIKNNKDTLRINISSIDGFYFPRSGLAAQIEFDNAICNSDIKIDEATVNGQE</sequence>
<dbReference type="PROSITE" id="PS51257">
    <property type="entry name" value="PROKAR_LIPOPROTEIN"/>
    <property type="match status" value="1"/>
</dbReference>
<dbReference type="InterPro" id="IPR032508">
    <property type="entry name" value="FecR_C"/>
</dbReference>
<dbReference type="PRINTS" id="PR00811">
    <property type="entry name" value="BCTERIALGSPD"/>
</dbReference>
<dbReference type="AlphaFoldDB" id="A0A0S4M0F6"/>
<dbReference type="Pfam" id="PF00263">
    <property type="entry name" value="Secretin"/>
    <property type="match status" value="1"/>
</dbReference>
<dbReference type="GO" id="GO:0009306">
    <property type="term" value="P:protein secretion"/>
    <property type="evidence" value="ECO:0007669"/>
    <property type="project" value="InterPro"/>
</dbReference>
<evidence type="ECO:0000256" key="3">
    <source>
        <dbReference type="SAM" id="SignalP"/>
    </source>
</evidence>
<keyword evidence="3" id="KW-0732">Signal</keyword>
<evidence type="ECO:0000313" key="6">
    <source>
        <dbReference type="EMBL" id="CUT17289.1"/>
    </source>
</evidence>
<dbReference type="Pfam" id="PF16344">
    <property type="entry name" value="FecR_C"/>
    <property type="match status" value="1"/>
</dbReference>
<evidence type="ECO:0000256" key="1">
    <source>
        <dbReference type="RuleBase" id="RU004003"/>
    </source>
</evidence>
<evidence type="ECO:0000259" key="5">
    <source>
        <dbReference type="Pfam" id="PF16344"/>
    </source>
</evidence>
<reference evidence="7" key="1">
    <citation type="submission" date="2015-11" db="EMBL/GenBank/DDBJ databases">
        <authorList>
            <person name="Seth-Smith H.M.B."/>
        </authorList>
    </citation>
    <scope>NUCLEOTIDE SEQUENCE [LARGE SCALE GENOMIC DNA]</scope>
    <source>
        <strain evidence="7">2013Ark11</strain>
    </source>
</reference>
<proteinExistence type="inferred from homology"/>
<evidence type="ECO:0000259" key="4">
    <source>
        <dbReference type="Pfam" id="PF00263"/>
    </source>
</evidence>
<dbReference type="GO" id="GO:0015627">
    <property type="term" value="C:type II protein secretion system complex"/>
    <property type="evidence" value="ECO:0007669"/>
    <property type="project" value="TreeGrafter"/>
</dbReference>
<dbReference type="Gene3D" id="3.55.50.30">
    <property type="match status" value="1"/>
</dbReference>
<dbReference type="PANTHER" id="PTHR30332:SF17">
    <property type="entry name" value="TYPE IV PILIATION SYSTEM PROTEIN DR_0774-RELATED"/>
    <property type="match status" value="1"/>
</dbReference>
<dbReference type="PANTHER" id="PTHR30332">
    <property type="entry name" value="PROBABLE GENERAL SECRETION PATHWAY PROTEIN D"/>
    <property type="match status" value="1"/>
</dbReference>
<feature type="region of interest" description="Disordered" evidence="2">
    <location>
        <begin position="586"/>
        <end position="620"/>
    </location>
</feature>
<evidence type="ECO:0000313" key="7">
    <source>
        <dbReference type="Proteomes" id="UP000198651"/>
    </source>
</evidence>
<dbReference type="EMBL" id="LN906597">
    <property type="protein sequence ID" value="CUT17289.1"/>
    <property type="molecule type" value="Genomic_DNA"/>
</dbReference>
<comment type="similarity">
    <text evidence="1">Belongs to the bacterial secretin family.</text>
</comment>
<evidence type="ECO:0000256" key="2">
    <source>
        <dbReference type="SAM" id="MobiDB-lite"/>
    </source>
</evidence>
<dbReference type="RefSeq" id="WP_092342080.1">
    <property type="nucleotide sequence ID" value="NZ_FLSL01000086.1"/>
</dbReference>
<dbReference type="OrthoDB" id="9775455at2"/>
<organism evidence="6 7">
    <name type="scientific">Candidatus Ichthyocystis hellenicum</name>
    <dbReference type="NCBI Taxonomy" id="1561003"/>
    <lineage>
        <taxon>Bacteria</taxon>
        <taxon>Pseudomonadati</taxon>
        <taxon>Pseudomonadota</taxon>
        <taxon>Betaproteobacteria</taxon>
        <taxon>Burkholderiales</taxon>
        <taxon>Candidatus Ichthyocystis</taxon>
    </lineage>
</organism>
<dbReference type="GO" id="GO:0016020">
    <property type="term" value="C:membrane"/>
    <property type="evidence" value="ECO:0007669"/>
    <property type="project" value="UniProtKB-SubCell"/>
</dbReference>
<keyword evidence="7" id="KW-1185">Reference proteome</keyword>
<accession>A0A0S4M0F6</accession>
<feature type="chain" id="PRO_5006624298" evidence="3">
    <location>
        <begin position="21"/>
        <end position="769"/>
    </location>
</feature>
<dbReference type="InterPro" id="IPR001775">
    <property type="entry name" value="GspD/PilQ"/>
</dbReference>